<organism evidence="1 2">
    <name type="scientific">Taklimakanibacter albus</name>
    <dbReference type="NCBI Taxonomy" id="2800327"/>
    <lineage>
        <taxon>Bacteria</taxon>
        <taxon>Pseudomonadati</taxon>
        <taxon>Pseudomonadota</taxon>
        <taxon>Alphaproteobacteria</taxon>
        <taxon>Hyphomicrobiales</taxon>
        <taxon>Aestuariivirgaceae</taxon>
        <taxon>Taklimakanibacter</taxon>
    </lineage>
</organism>
<sequence length="242" mass="25680">MPSSLKTAIAAAVFGCLAAATTAEAGTLSVSPTLIDQKAPASTAALTVQAPGKEPMRVQVRLFRWVQVDGQDRLEPTRDVVASPPMLKVAPGTDYTVRIVRTTKRPVTGEESYRLLVDQLPEPKDKKANQVTLVIRHSIPVFFSTGDEKPAAIAWSAVKTSKGLVLTARNDGGRRFKLTNLVVKTASGKLLRRIDGLAGYVLGRSTMSWPVTGQVAPGSALDIAGQGEGEPFHGTSLVKPSP</sequence>
<evidence type="ECO:0000313" key="1">
    <source>
        <dbReference type="EMBL" id="MBK1870001.1"/>
    </source>
</evidence>
<dbReference type="EMBL" id="JAENHL010000008">
    <property type="protein sequence ID" value="MBK1870001.1"/>
    <property type="molecule type" value="Genomic_DNA"/>
</dbReference>
<keyword evidence="2" id="KW-1185">Reference proteome</keyword>
<comment type="caution">
    <text evidence="1">The sequence shown here is derived from an EMBL/GenBank/DDBJ whole genome shotgun (WGS) entry which is preliminary data.</text>
</comment>
<evidence type="ECO:0000313" key="2">
    <source>
        <dbReference type="Proteomes" id="UP000616151"/>
    </source>
</evidence>
<dbReference type="Proteomes" id="UP000616151">
    <property type="component" value="Unassembled WGS sequence"/>
</dbReference>
<name>A0ACC5RBD6_9HYPH</name>
<protein>
    <submittedName>
        <fullName evidence="1">Molecular chaperone</fullName>
    </submittedName>
</protein>
<gene>
    <name evidence="1" type="ORF">JHL16_26790</name>
</gene>
<proteinExistence type="predicted"/>
<accession>A0ACC5RBD6</accession>
<reference evidence="1" key="1">
    <citation type="submission" date="2021-01" db="EMBL/GenBank/DDBJ databases">
        <authorList>
            <person name="Sun Q."/>
        </authorList>
    </citation>
    <scope>NUCLEOTIDE SEQUENCE</scope>
    <source>
        <strain evidence="1">YIM B02566</strain>
    </source>
</reference>